<feature type="signal peptide" evidence="1">
    <location>
        <begin position="1"/>
        <end position="22"/>
    </location>
</feature>
<gene>
    <name evidence="2" type="ORF">EA661_17810</name>
</gene>
<dbReference type="EMBL" id="SHMB01000010">
    <property type="protein sequence ID" value="TAA24925.1"/>
    <property type="molecule type" value="Genomic_DNA"/>
</dbReference>
<keyword evidence="1" id="KW-0732">Signal</keyword>
<dbReference type="AlphaFoldDB" id="A0A4Q8LA35"/>
<reference evidence="2 3" key="1">
    <citation type="submission" date="2019-02" db="EMBL/GenBank/DDBJ databases">
        <title>WGS of Pseudoxanthomonas species novum from clinical isolates.</title>
        <authorList>
            <person name="Bernier A.-M."/>
            <person name="Bernard K."/>
            <person name="Vachon A."/>
        </authorList>
    </citation>
    <scope>NUCLEOTIDE SEQUENCE [LARGE SCALE GENOMIC DNA]</scope>
    <source>
        <strain evidence="2 3">NML171202</strain>
    </source>
</reference>
<accession>A0A4Q8LA35</accession>
<feature type="chain" id="PRO_5020436712" evidence="1">
    <location>
        <begin position="23"/>
        <end position="258"/>
    </location>
</feature>
<sequence length="258" mass="26910">MKPVLIPALVALVTALPGAAHSPTIASPRGASSALPASSLPAAPEAPPSLAALAPDADPQVLALGLSAMQCAQAHGAGVNAQRLAVIDYSRSSLTPRLWVFDLARHKLLYKELVAHGQGSGGDVPTTFSNADGTHASSLGLFVTRDTYQGKNGYSLRMQGLDAGFNDAAMSRAIVMHGAPYVSAEAGRKLGRLGRSWGCPAVRAAMAKPIIDVMKDGQFVFSYYPQQAWLTRSSLAQCAMARLQRAPKADHGTAIAAR</sequence>
<proteinExistence type="predicted"/>
<comment type="caution">
    <text evidence="2">The sequence shown here is derived from an EMBL/GenBank/DDBJ whole genome shotgun (WGS) entry which is preliminary data.</text>
</comment>
<dbReference type="InterPro" id="IPR032676">
    <property type="entry name" value="YkuD_2"/>
</dbReference>
<protein>
    <submittedName>
        <fullName evidence="2">Murein L,D-transpeptidase catalytic domain family protein</fullName>
    </submittedName>
</protein>
<organism evidence="2 3">
    <name type="scientific">Pseudoxanthomonas winnipegensis</name>
    <dbReference type="NCBI Taxonomy" id="2480810"/>
    <lineage>
        <taxon>Bacteria</taxon>
        <taxon>Pseudomonadati</taxon>
        <taxon>Pseudomonadota</taxon>
        <taxon>Gammaproteobacteria</taxon>
        <taxon>Lysobacterales</taxon>
        <taxon>Lysobacteraceae</taxon>
        <taxon>Pseudoxanthomonas</taxon>
    </lineage>
</organism>
<name>A0A4Q8LA35_9GAMM</name>
<evidence type="ECO:0000313" key="3">
    <source>
        <dbReference type="Proteomes" id="UP000291286"/>
    </source>
</evidence>
<dbReference type="PANTHER" id="PTHR38477:SF1">
    <property type="entry name" value="MUREIN L,D-TRANSPEPTIDASE CATALYTIC DOMAIN FAMILY PROTEIN"/>
    <property type="match status" value="1"/>
</dbReference>
<dbReference type="Pfam" id="PF13645">
    <property type="entry name" value="YkuD_2"/>
    <property type="match status" value="1"/>
</dbReference>
<dbReference type="Proteomes" id="UP000291286">
    <property type="component" value="Unassembled WGS sequence"/>
</dbReference>
<dbReference type="PANTHER" id="PTHR38477">
    <property type="entry name" value="HYPOTHETICAL EXPORTED PROTEIN"/>
    <property type="match status" value="1"/>
</dbReference>
<evidence type="ECO:0000256" key="1">
    <source>
        <dbReference type="SAM" id="SignalP"/>
    </source>
</evidence>
<evidence type="ECO:0000313" key="2">
    <source>
        <dbReference type="EMBL" id="TAA24925.1"/>
    </source>
</evidence>